<protein>
    <recommendedName>
        <fullName evidence="4">O-antigen polymerase</fullName>
    </recommendedName>
</protein>
<accession>A0A443IAJ9</accession>
<evidence type="ECO:0008006" key="4">
    <source>
        <dbReference type="Google" id="ProtNLM"/>
    </source>
</evidence>
<dbReference type="Pfam" id="PF14897">
    <property type="entry name" value="EpsG"/>
    <property type="match status" value="1"/>
</dbReference>
<evidence type="ECO:0000256" key="1">
    <source>
        <dbReference type="SAM" id="Phobius"/>
    </source>
</evidence>
<dbReference type="EMBL" id="JMEE01000039">
    <property type="protein sequence ID" value="RWR01198.1"/>
    <property type="molecule type" value="Genomic_DNA"/>
</dbReference>
<feature type="transmembrane region" description="Helical" evidence="1">
    <location>
        <begin position="60"/>
        <end position="77"/>
    </location>
</feature>
<gene>
    <name evidence="2" type="ORF">ED28_14855</name>
</gene>
<keyword evidence="1" id="KW-0812">Transmembrane</keyword>
<feature type="transmembrane region" description="Helical" evidence="1">
    <location>
        <begin position="155"/>
        <end position="177"/>
    </location>
</feature>
<name>A0A443IAJ9_9GAMM</name>
<keyword evidence="1" id="KW-1133">Transmembrane helix</keyword>
<feature type="transmembrane region" description="Helical" evidence="1">
    <location>
        <begin position="200"/>
        <end position="223"/>
    </location>
</feature>
<feature type="transmembrane region" description="Helical" evidence="1">
    <location>
        <begin position="235"/>
        <end position="256"/>
    </location>
</feature>
<evidence type="ECO:0000313" key="3">
    <source>
        <dbReference type="Proteomes" id="UP000288794"/>
    </source>
</evidence>
<dbReference type="InterPro" id="IPR049458">
    <property type="entry name" value="EpsG-like"/>
</dbReference>
<proteinExistence type="predicted"/>
<feature type="transmembrane region" description="Helical" evidence="1">
    <location>
        <begin position="332"/>
        <end position="350"/>
    </location>
</feature>
<feature type="transmembrane region" description="Helical" evidence="1">
    <location>
        <begin position="276"/>
        <end position="299"/>
    </location>
</feature>
<dbReference type="AlphaFoldDB" id="A0A443IAJ9"/>
<evidence type="ECO:0000313" key="2">
    <source>
        <dbReference type="EMBL" id="RWR01198.1"/>
    </source>
</evidence>
<feature type="transmembrane region" description="Helical" evidence="1">
    <location>
        <begin position="26"/>
        <end position="54"/>
    </location>
</feature>
<organism evidence="2 3">
    <name type="scientific">[Pantoea] beijingensis</name>
    <dbReference type="NCBI Taxonomy" id="1324864"/>
    <lineage>
        <taxon>Bacteria</taxon>
        <taxon>Pseudomonadati</taxon>
        <taxon>Pseudomonadota</taxon>
        <taxon>Gammaproteobacteria</taxon>
        <taxon>Enterobacterales</taxon>
        <taxon>Erwiniaceae</taxon>
        <taxon>Erwinia</taxon>
    </lineage>
</organism>
<feature type="transmembrane region" description="Helical" evidence="1">
    <location>
        <begin position="131"/>
        <end position="148"/>
    </location>
</feature>
<keyword evidence="3" id="KW-1185">Reference proteome</keyword>
<comment type="caution">
    <text evidence="2">The sequence shown here is derived from an EMBL/GenBank/DDBJ whole genome shotgun (WGS) entry which is preliminary data.</text>
</comment>
<feature type="transmembrane region" description="Helical" evidence="1">
    <location>
        <begin position="362"/>
        <end position="379"/>
    </location>
</feature>
<feature type="transmembrane region" description="Helical" evidence="1">
    <location>
        <begin position="306"/>
        <end position="326"/>
    </location>
</feature>
<keyword evidence="1" id="KW-0472">Membrane</keyword>
<sequence>MLAVENLNNRVLVSDDKNKFYNFSNLLYLTAGLVLIFLSPLFFLIFVGILSPVFDARFRYLFSIPVLIVAISFYASLQPFSDLAEYINVYHQVNNGLIDIFAYPRFGYGVEILILVIMKCVGYLSNGNDQALLVAIYGIIFSYIFLICRKINSRFGLMLFCTVFLSLGFMESLSYFLRQNLSVVLFLYGVFCVKNRKLRWVYFCLSFMSHISAIVNIGVYLFAKTYGKKIDNVQRIIKALVLFLLIAGMLVVFLYFSPVGKLLFDKTLNVISNSQYSLLPLPYVMVTTVNLFIILFFIRKIEQRNIVVYFLLIKEIFMFYFTLPFPAVPNRLGMILFSYPAVFLFVIYASEQSRKVLYCKNVVFLLVNLVPFLYAMSVIERKGNDYTFFNNKPITSNIYQIGDYFSHSLLDGIHYLNNGNNSSQ</sequence>
<dbReference type="Proteomes" id="UP000288794">
    <property type="component" value="Unassembled WGS sequence"/>
</dbReference>
<reference evidence="2 3" key="1">
    <citation type="submission" date="2014-04" db="EMBL/GenBank/DDBJ databases">
        <title>Draft genome sequence of Pantoea beijingensis strain LMG 27579, an emerging pathogen to Pleurotus eryngii with potential industrial application.</title>
        <authorList>
            <person name="Xu F."/>
            <person name="Liu Y."/>
            <person name="Wang S."/>
            <person name="Yin Y."/>
            <person name="Ma Y."/>
            <person name="Zhao S."/>
            <person name="Rong C."/>
        </authorList>
    </citation>
    <scope>NUCLEOTIDE SEQUENCE [LARGE SCALE GENOMIC DNA]</scope>
    <source>
        <strain evidence="2 3">LMG 27579</strain>
    </source>
</reference>